<dbReference type="PANTHER" id="PTHR11359:SF0">
    <property type="entry name" value="AMP DEAMINASE"/>
    <property type="match status" value="1"/>
</dbReference>
<dbReference type="UniPathway" id="UPA00591">
    <property type="reaction ID" value="UER00663"/>
</dbReference>
<dbReference type="EMBL" id="ASPP01005985">
    <property type="protein sequence ID" value="ETO29565.1"/>
    <property type="molecule type" value="Genomic_DNA"/>
</dbReference>
<keyword evidence="8" id="KW-1133">Transmembrane helix</keyword>
<evidence type="ECO:0000256" key="7">
    <source>
        <dbReference type="ARBA" id="ARBA00022833"/>
    </source>
</evidence>
<evidence type="ECO:0000256" key="8">
    <source>
        <dbReference type="SAM" id="Phobius"/>
    </source>
</evidence>
<keyword evidence="8" id="KW-0812">Transmembrane</keyword>
<dbReference type="Gene3D" id="3.20.20.140">
    <property type="entry name" value="Metal-dependent hydrolases"/>
    <property type="match status" value="1"/>
</dbReference>
<organism evidence="9 10">
    <name type="scientific">Reticulomyxa filosa</name>
    <dbReference type="NCBI Taxonomy" id="46433"/>
    <lineage>
        <taxon>Eukaryota</taxon>
        <taxon>Sar</taxon>
        <taxon>Rhizaria</taxon>
        <taxon>Retaria</taxon>
        <taxon>Foraminifera</taxon>
        <taxon>Monothalamids</taxon>
        <taxon>Reticulomyxidae</taxon>
        <taxon>Reticulomyxa</taxon>
    </lineage>
</organism>
<protein>
    <recommendedName>
        <fullName evidence="4">AMP deaminase</fullName>
        <ecNumber evidence="4">3.5.4.6</ecNumber>
    </recommendedName>
</protein>
<dbReference type="InterPro" id="IPR006329">
    <property type="entry name" value="AMPD"/>
</dbReference>
<dbReference type="PROSITE" id="PS00485">
    <property type="entry name" value="A_DEAMINASE"/>
    <property type="match status" value="1"/>
</dbReference>
<comment type="similarity">
    <text evidence="3">Belongs to the metallo-dependent hydrolases superfamily. Adenosine and AMP deaminases family.</text>
</comment>
<proteinExistence type="inferred from homology"/>
<comment type="caution">
    <text evidence="9">The sequence shown here is derived from an EMBL/GenBank/DDBJ whole genome shotgun (WGS) entry which is preliminary data.</text>
</comment>
<dbReference type="GO" id="GO:0005829">
    <property type="term" value="C:cytosol"/>
    <property type="evidence" value="ECO:0007669"/>
    <property type="project" value="TreeGrafter"/>
</dbReference>
<sequence length="234" mass="27468">MKVLWLCLCDEHSMYQYYLWANVVKLNKLREERGMNTFAFRPHSGEAGSIDHLASAYLLGTCFFFFIKKIFLRQTYRINIIFISMLDRERGEYKQNKTKAHSVSHGILLKRSPVLQYLYYLDQIGVSVSPLSNNILVCEYNKNPFPSFFKRGLNVALSTDDPLLIQFRFLMQTLFAHDWNSYTKDALLEEYSICAQVFNLSSIDLCEIARNSVLQSNWDEETKRKKKKKQKKLA</sequence>
<dbReference type="InterPro" id="IPR006650">
    <property type="entry name" value="A/AMP_deam_AS"/>
</dbReference>
<keyword evidence="6" id="KW-0378">Hydrolase</keyword>
<dbReference type="GO" id="GO:0003876">
    <property type="term" value="F:AMP deaminase activity"/>
    <property type="evidence" value="ECO:0007669"/>
    <property type="project" value="UniProtKB-EC"/>
</dbReference>
<keyword evidence="10" id="KW-1185">Reference proteome</keyword>
<evidence type="ECO:0000256" key="6">
    <source>
        <dbReference type="ARBA" id="ARBA00022801"/>
    </source>
</evidence>
<dbReference type="PANTHER" id="PTHR11359">
    <property type="entry name" value="AMP DEAMINASE"/>
    <property type="match status" value="1"/>
</dbReference>
<comment type="cofactor">
    <cofactor evidence="1">
        <name>Zn(2+)</name>
        <dbReference type="ChEBI" id="CHEBI:29105"/>
    </cofactor>
</comment>
<dbReference type="OrthoDB" id="1723809at2759"/>
<evidence type="ECO:0000256" key="4">
    <source>
        <dbReference type="ARBA" id="ARBA00012775"/>
    </source>
</evidence>
<evidence type="ECO:0000256" key="3">
    <source>
        <dbReference type="ARBA" id="ARBA00006676"/>
    </source>
</evidence>
<evidence type="ECO:0000256" key="5">
    <source>
        <dbReference type="ARBA" id="ARBA00022723"/>
    </source>
</evidence>
<dbReference type="GO" id="GO:0046872">
    <property type="term" value="F:metal ion binding"/>
    <property type="evidence" value="ECO:0007669"/>
    <property type="project" value="UniProtKB-KW"/>
</dbReference>
<keyword evidence="7" id="KW-0862">Zinc</keyword>
<dbReference type="Pfam" id="PF19326">
    <property type="entry name" value="AMP_deaminase"/>
    <property type="match status" value="2"/>
</dbReference>
<evidence type="ECO:0000313" key="10">
    <source>
        <dbReference type="Proteomes" id="UP000023152"/>
    </source>
</evidence>
<dbReference type="Proteomes" id="UP000023152">
    <property type="component" value="Unassembled WGS sequence"/>
</dbReference>
<dbReference type="GO" id="GO:0046033">
    <property type="term" value="P:AMP metabolic process"/>
    <property type="evidence" value="ECO:0007669"/>
    <property type="project" value="TreeGrafter"/>
</dbReference>
<keyword evidence="5" id="KW-0479">Metal-binding</keyword>
<evidence type="ECO:0000256" key="1">
    <source>
        <dbReference type="ARBA" id="ARBA00001947"/>
    </source>
</evidence>
<comment type="pathway">
    <text evidence="2">Purine metabolism; IMP biosynthesis via salvage pathway; IMP from AMP: step 1/1.</text>
</comment>
<gene>
    <name evidence="9" type="ORF">RFI_07557</name>
</gene>
<evidence type="ECO:0000313" key="9">
    <source>
        <dbReference type="EMBL" id="ETO29565.1"/>
    </source>
</evidence>
<reference evidence="9 10" key="1">
    <citation type="journal article" date="2013" name="Curr. Biol.">
        <title>The Genome of the Foraminiferan Reticulomyxa filosa.</title>
        <authorList>
            <person name="Glockner G."/>
            <person name="Hulsmann N."/>
            <person name="Schleicher M."/>
            <person name="Noegel A.A."/>
            <person name="Eichinger L."/>
            <person name="Gallinger C."/>
            <person name="Pawlowski J."/>
            <person name="Sierra R."/>
            <person name="Euteneuer U."/>
            <person name="Pillet L."/>
            <person name="Moustafa A."/>
            <person name="Platzer M."/>
            <person name="Groth M."/>
            <person name="Szafranski K."/>
            <person name="Schliwa M."/>
        </authorList>
    </citation>
    <scope>NUCLEOTIDE SEQUENCE [LARGE SCALE GENOMIC DNA]</scope>
</reference>
<keyword evidence="8" id="KW-0472">Membrane</keyword>
<dbReference type="GO" id="GO:0032264">
    <property type="term" value="P:IMP salvage"/>
    <property type="evidence" value="ECO:0007669"/>
    <property type="project" value="UniProtKB-UniPathway"/>
</dbReference>
<dbReference type="SUPFAM" id="SSF51556">
    <property type="entry name" value="Metallo-dependent hydrolases"/>
    <property type="match status" value="2"/>
</dbReference>
<feature type="transmembrane region" description="Helical" evidence="8">
    <location>
        <begin position="50"/>
        <end position="67"/>
    </location>
</feature>
<dbReference type="InterPro" id="IPR032466">
    <property type="entry name" value="Metal_Hydrolase"/>
</dbReference>
<evidence type="ECO:0000256" key="2">
    <source>
        <dbReference type="ARBA" id="ARBA00004955"/>
    </source>
</evidence>
<accession>X6NTF8</accession>
<name>X6NTF8_RETFI</name>
<dbReference type="AlphaFoldDB" id="X6NTF8"/>
<dbReference type="EC" id="3.5.4.6" evidence="4"/>